<dbReference type="SUPFAM" id="SSF52540">
    <property type="entry name" value="P-loop containing nucleoside triphosphate hydrolases"/>
    <property type="match status" value="1"/>
</dbReference>
<dbReference type="Pfam" id="PF03567">
    <property type="entry name" value="Sulfotransfer_2"/>
    <property type="match status" value="1"/>
</dbReference>
<protein>
    <submittedName>
        <fullName evidence="8">Sulfotransferase family 2 domain-containing protein</fullName>
    </submittedName>
</protein>
<gene>
    <name evidence="8" type="ORF">ACFQ2S_18350</name>
</gene>
<dbReference type="InterPro" id="IPR005331">
    <property type="entry name" value="Sulfotransferase"/>
</dbReference>
<reference evidence="9" key="1">
    <citation type="journal article" date="2019" name="Int. J. Syst. Evol. Microbiol.">
        <title>The Global Catalogue of Microorganisms (GCM) 10K type strain sequencing project: providing services to taxonomists for standard genome sequencing and annotation.</title>
        <authorList>
            <consortium name="The Broad Institute Genomics Platform"/>
            <consortium name="The Broad Institute Genome Sequencing Center for Infectious Disease"/>
            <person name="Wu L."/>
            <person name="Ma J."/>
        </authorList>
    </citation>
    <scope>NUCLEOTIDE SEQUENCE [LARGE SCALE GENOMIC DNA]</scope>
    <source>
        <strain evidence="9">CCUG 60524</strain>
    </source>
</reference>
<name>A0ABW3IUW7_9RHOB</name>
<evidence type="ECO:0000313" key="9">
    <source>
        <dbReference type="Proteomes" id="UP001597108"/>
    </source>
</evidence>
<dbReference type="PANTHER" id="PTHR12137">
    <property type="entry name" value="CARBOHYDRATE SULFOTRANSFERASE"/>
    <property type="match status" value="1"/>
</dbReference>
<keyword evidence="3" id="KW-0812">Transmembrane</keyword>
<proteinExistence type="predicted"/>
<dbReference type="EMBL" id="JBHTJT010000044">
    <property type="protein sequence ID" value="MFD0981599.1"/>
    <property type="molecule type" value="Genomic_DNA"/>
</dbReference>
<evidence type="ECO:0000256" key="6">
    <source>
        <dbReference type="ARBA" id="ARBA00023136"/>
    </source>
</evidence>
<evidence type="ECO:0000256" key="7">
    <source>
        <dbReference type="ARBA" id="ARBA00023180"/>
    </source>
</evidence>
<evidence type="ECO:0000256" key="1">
    <source>
        <dbReference type="ARBA" id="ARBA00004323"/>
    </source>
</evidence>
<dbReference type="InterPro" id="IPR027417">
    <property type="entry name" value="P-loop_NTPase"/>
</dbReference>
<accession>A0ABW3IUW7</accession>
<dbReference type="Gene3D" id="3.40.50.300">
    <property type="entry name" value="P-loop containing nucleotide triphosphate hydrolases"/>
    <property type="match status" value="1"/>
</dbReference>
<dbReference type="InterPro" id="IPR018011">
    <property type="entry name" value="Carb_sulfotrans_8-10"/>
</dbReference>
<dbReference type="PANTHER" id="PTHR12137:SF54">
    <property type="entry name" value="CARBOHYDRATE SULFOTRANSFERASE"/>
    <property type="match status" value="1"/>
</dbReference>
<evidence type="ECO:0000256" key="5">
    <source>
        <dbReference type="ARBA" id="ARBA00023034"/>
    </source>
</evidence>
<organism evidence="8 9">
    <name type="scientific">Tropicimonas aquimaris</name>
    <dbReference type="NCBI Taxonomy" id="914152"/>
    <lineage>
        <taxon>Bacteria</taxon>
        <taxon>Pseudomonadati</taxon>
        <taxon>Pseudomonadota</taxon>
        <taxon>Alphaproteobacteria</taxon>
        <taxon>Rhodobacterales</taxon>
        <taxon>Roseobacteraceae</taxon>
        <taxon>Tropicimonas</taxon>
    </lineage>
</organism>
<keyword evidence="4" id="KW-1133">Transmembrane helix</keyword>
<evidence type="ECO:0000256" key="2">
    <source>
        <dbReference type="ARBA" id="ARBA00022679"/>
    </source>
</evidence>
<keyword evidence="9" id="KW-1185">Reference proteome</keyword>
<sequence>MTFYLKKHDLTYVSVPKCACTSLKQFFFHIHNGFEFRRFNINGQTYTIHKLASSIPFENLDTKSTRNHRKIAVVREPVGRLVSCYANKVVDGRILEKPKVARNLERRGLSTTPTIHDFVRDLSAYQAASPNILHHSRPLSYFLGRDPSYFDKLFSLREMSSLIEYVADVVGEVPSLPHSQKSTSSDVAKQITSEDRERIEKIYAEDLEIFGQWMK</sequence>
<keyword evidence="2" id="KW-0808">Transferase</keyword>
<evidence type="ECO:0000256" key="4">
    <source>
        <dbReference type="ARBA" id="ARBA00022989"/>
    </source>
</evidence>
<keyword evidence="6" id="KW-0472">Membrane</keyword>
<evidence type="ECO:0000256" key="3">
    <source>
        <dbReference type="ARBA" id="ARBA00022692"/>
    </source>
</evidence>
<keyword evidence="7" id="KW-0325">Glycoprotein</keyword>
<comment type="caution">
    <text evidence="8">The sequence shown here is derived from an EMBL/GenBank/DDBJ whole genome shotgun (WGS) entry which is preliminary data.</text>
</comment>
<comment type="subcellular location">
    <subcellularLocation>
        <location evidence="1">Golgi apparatus membrane</location>
        <topology evidence="1">Single-pass type II membrane protein</topology>
    </subcellularLocation>
</comment>
<dbReference type="RefSeq" id="WP_386076695.1">
    <property type="nucleotide sequence ID" value="NZ_JBHTJT010000044.1"/>
</dbReference>
<dbReference type="Proteomes" id="UP001597108">
    <property type="component" value="Unassembled WGS sequence"/>
</dbReference>
<keyword evidence="5" id="KW-0333">Golgi apparatus</keyword>
<evidence type="ECO:0000313" key="8">
    <source>
        <dbReference type="EMBL" id="MFD0981599.1"/>
    </source>
</evidence>